<evidence type="ECO:0000313" key="2">
    <source>
        <dbReference type="Proteomes" id="UP000249915"/>
    </source>
</evidence>
<proteinExistence type="predicted"/>
<accession>A0A2V4B6N0</accession>
<sequence>MNAFHDLHHAATPLVLPNAWDHASGAALAAAGFAAIGTTSLGVAAAHGLADGEGRTREPTIALARSLASLPCLLTVDLEAGFSDDPAEVAGLAATVAEAGAAGINLEDGRDNRALADPGRQSELIAAVKQRAPELFVNARTDTYWLGIDARPGPTLARLERYVAAGADGVFVPGVLSPGDLRAVAAGVPAPLNVLAVPGLPPLADLAALGVRRVSTGSLLFRAALHAAVEVAEAVRDGGQLPREVPGYAEIQRLSASPGS</sequence>
<comment type="caution">
    <text evidence="1">The sequence shown here is derived from an EMBL/GenBank/DDBJ whole genome shotgun (WGS) entry which is preliminary data.</text>
</comment>
<dbReference type="Proteomes" id="UP000249915">
    <property type="component" value="Unassembled WGS sequence"/>
</dbReference>
<gene>
    <name evidence="1" type="ORF">BAY60_00590</name>
</gene>
<dbReference type="GO" id="GO:0003824">
    <property type="term" value="F:catalytic activity"/>
    <property type="evidence" value="ECO:0007669"/>
    <property type="project" value="InterPro"/>
</dbReference>
<protein>
    <submittedName>
        <fullName evidence="1">Phosphonomutase</fullName>
    </submittedName>
</protein>
<dbReference type="EMBL" id="MASW01000001">
    <property type="protein sequence ID" value="PXY30964.1"/>
    <property type="molecule type" value="Genomic_DNA"/>
</dbReference>
<dbReference type="OrthoDB" id="9780430at2"/>
<keyword evidence="2" id="KW-1185">Reference proteome</keyword>
<dbReference type="PANTHER" id="PTHR42905">
    <property type="entry name" value="PHOSPHOENOLPYRUVATE CARBOXYLASE"/>
    <property type="match status" value="1"/>
</dbReference>
<name>A0A2V4B6N0_9PSEU</name>
<dbReference type="Gene3D" id="3.20.20.60">
    <property type="entry name" value="Phosphoenolpyruvate-binding domains"/>
    <property type="match status" value="1"/>
</dbReference>
<dbReference type="InterPro" id="IPR040442">
    <property type="entry name" value="Pyrv_kinase-like_dom_sf"/>
</dbReference>
<dbReference type="InterPro" id="IPR015813">
    <property type="entry name" value="Pyrv/PenolPyrv_kinase-like_dom"/>
</dbReference>
<dbReference type="InterPro" id="IPR039556">
    <property type="entry name" value="ICL/PEPM"/>
</dbReference>
<dbReference type="RefSeq" id="WP_112278988.1">
    <property type="nucleotide sequence ID" value="NZ_MASW01000001.1"/>
</dbReference>
<dbReference type="Pfam" id="PF13714">
    <property type="entry name" value="PEP_mutase"/>
    <property type="match status" value="1"/>
</dbReference>
<organism evidence="1 2">
    <name type="scientific">Prauserella muralis</name>
    <dbReference type="NCBI Taxonomy" id="588067"/>
    <lineage>
        <taxon>Bacteria</taxon>
        <taxon>Bacillati</taxon>
        <taxon>Actinomycetota</taxon>
        <taxon>Actinomycetes</taxon>
        <taxon>Pseudonocardiales</taxon>
        <taxon>Pseudonocardiaceae</taxon>
        <taxon>Prauserella</taxon>
    </lineage>
</organism>
<dbReference type="CDD" id="cd00377">
    <property type="entry name" value="ICL_PEPM"/>
    <property type="match status" value="1"/>
</dbReference>
<reference evidence="1 2" key="1">
    <citation type="submission" date="2016-07" db="EMBL/GenBank/DDBJ databases">
        <title>Draft genome sequence of Prauserella muralis DSM 45305, isolated from a mould-covered wall in an indoor environment.</title>
        <authorList>
            <person name="Ruckert C."/>
            <person name="Albersmeier A."/>
            <person name="Jiang C.-L."/>
            <person name="Jiang Y."/>
            <person name="Kalinowski J."/>
            <person name="Schneider O."/>
            <person name="Winkler A."/>
            <person name="Zotchev S.B."/>
        </authorList>
    </citation>
    <scope>NUCLEOTIDE SEQUENCE [LARGE SCALE GENOMIC DNA]</scope>
    <source>
        <strain evidence="1 2">DSM 45305</strain>
    </source>
</reference>
<evidence type="ECO:0000313" key="1">
    <source>
        <dbReference type="EMBL" id="PXY30964.1"/>
    </source>
</evidence>
<dbReference type="SUPFAM" id="SSF51621">
    <property type="entry name" value="Phosphoenolpyruvate/pyruvate domain"/>
    <property type="match status" value="1"/>
</dbReference>
<dbReference type="AlphaFoldDB" id="A0A2V4B6N0"/>
<dbReference type="PANTHER" id="PTHR42905:SF16">
    <property type="entry name" value="CARBOXYPHOSPHONOENOLPYRUVATE PHOSPHONOMUTASE-LIKE PROTEIN (AFU_ORTHOLOGUE AFUA_5G07230)"/>
    <property type="match status" value="1"/>
</dbReference>